<evidence type="ECO:0000259" key="1">
    <source>
        <dbReference type="PROSITE" id="PS51186"/>
    </source>
</evidence>
<dbReference type="CDD" id="cd04301">
    <property type="entry name" value="NAT_SF"/>
    <property type="match status" value="1"/>
</dbReference>
<keyword evidence="3" id="KW-1185">Reference proteome</keyword>
<sequence length="226" mass="24459">MTDVLRRYTPTDRDAVREVCIRTGAAGGDARGRYSDDSLMPDVYALPYVDLEPTTAFVVVRTDDVPVPPDDAVLRVPDGVLVGYVIAAPDTVAFVDRWPREWTPGFLERHPAPAPAPESGGPGYTEAALWRDGVHPERMLSPGAEVLTAYPAHLHIDLLPRAQGQGWGRRLVARLCAELADRGVPGVHLSYDAANTDARAFYDRLGFVELPGSPATVPLLGLPTRG</sequence>
<dbReference type="InterPro" id="IPR000182">
    <property type="entry name" value="GNAT_dom"/>
</dbReference>
<dbReference type="EMBL" id="CP035493">
    <property type="protein sequence ID" value="QAY71012.1"/>
    <property type="molecule type" value="Genomic_DNA"/>
</dbReference>
<keyword evidence="2" id="KW-0808">Transferase</keyword>
<organism evidence="2 3">
    <name type="scientific">Xylanimonas protaetiae</name>
    <dbReference type="NCBI Taxonomy" id="2509457"/>
    <lineage>
        <taxon>Bacteria</taxon>
        <taxon>Bacillati</taxon>
        <taxon>Actinomycetota</taxon>
        <taxon>Actinomycetes</taxon>
        <taxon>Micrococcales</taxon>
        <taxon>Promicromonosporaceae</taxon>
        <taxon>Xylanimonas</taxon>
    </lineage>
</organism>
<feature type="domain" description="N-acetyltransferase" evidence="1">
    <location>
        <begin position="93"/>
        <end position="225"/>
    </location>
</feature>
<dbReference type="Gene3D" id="3.40.630.30">
    <property type="match status" value="1"/>
</dbReference>
<accession>A0A4P6F5M2</accession>
<dbReference type="GO" id="GO:0016747">
    <property type="term" value="F:acyltransferase activity, transferring groups other than amino-acyl groups"/>
    <property type="evidence" value="ECO:0007669"/>
    <property type="project" value="InterPro"/>
</dbReference>
<dbReference type="PROSITE" id="PS51186">
    <property type="entry name" value="GNAT"/>
    <property type="match status" value="1"/>
</dbReference>
<dbReference type="KEGG" id="xya:ET471_14040"/>
<reference evidence="2 3" key="1">
    <citation type="submission" date="2019-01" db="EMBL/GenBank/DDBJ databases">
        <title>Genome sequencing of strain FW10M-9.</title>
        <authorList>
            <person name="Heo J."/>
            <person name="Kim S.-J."/>
            <person name="Kim J.-S."/>
            <person name="Hong S.-B."/>
            <person name="Kwon S.-W."/>
        </authorList>
    </citation>
    <scope>NUCLEOTIDE SEQUENCE [LARGE SCALE GENOMIC DNA]</scope>
    <source>
        <strain evidence="2 3">FW10M-9</strain>
    </source>
</reference>
<dbReference type="PANTHER" id="PTHR13170">
    <property type="entry name" value="O-GLCNACASE"/>
    <property type="match status" value="1"/>
</dbReference>
<dbReference type="RefSeq" id="WP_129189302.1">
    <property type="nucleotide sequence ID" value="NZ_CP035493.1"/>
</dbReference>
<dbReference type="AlphaFoldDB" id="A0A4P6F5M2"/>
<proteinExistence type="predicted"/>
<protein>
    <submittedName>
        <fullName evidence="2">GNAT family N-acetyltransferase</fullName>
    </submittedName>
</protein>
<dbReference type="PANTHER" id="PTHR13170:SF16">
    <property type="entry name" value="PROTEIN O-GLCNACASE"/>
    <property type="match status" value="1"/>
</dbReference>
<dbReference type="Proteomes" id="UP000292118">
    <property type="component" value="Chromosome"/>
</dbReference>
<evidence type="ECO:0000313" key="3">
    <source>
        <dbReference type="Proteomes" id="UP000292118"/>
    </source>
</evidence>
<evidence type="ECO:0000313" key="2">
    <source>
        <dbReference type="EMBL" id="QAY71012.1"/>
    </source>
</evidence>
<gene>
    <name evidence="2" type="ORF">ET471_14040</name>
</gene>
<dbReference type="OrthoDB" id="8593648at2"/>
<name>A0A4P6F5M2_9MICO</name>
<dbReference type="SUPFAM" id="SSF55729">
    <property type="entry name" value="Acyl-CoA N-acyltransferases (Nat)"/>
    <property type="match status" value="1"/>
</dbReference>
<dbReference type="Pfam" id="PF00583">
    <property type="entry name" value="Acetyltransf_1"/>
    <property type="match status" value="1"/>
</dbReference>
<dbReference type="InterPro" id="IPR051822">
    <property type="entry name" value="Glycosyl_Hydrolase_84"/>
</dbReference>
<dbReference type="InterPro" id="IPR016181">
    <property type="entry name" value="Acyl_CoA_acyltransferase"/>
</dbReference>